<proteinExistence type="inferred from homology"/>
<gene>
    <name evidence="4" type="ORF">MNBD_CPR01-567</name>
</gene>
<dbReference type="Gene3D" id="3.40.50.10490">
    <property type="entry name" value="Glucose-6-phosphate isomerase like protein, domain 1"/>
    <property type="match status" value="2"/>
</dbReference>
<dbReference type="GO" id="GO:0004347">
    <property type="term" value="F:glucose-6-phosphate isomerase activity"/>
    <property type="evidence" value="ECO:0007669"/>
    <property type="project" value="InterPro"/>
</dbReference>
<dbReference type="PROSITE" id="PS51464">
    <property type="entry name" value="SIS"/>
    <property type="match status" value="1"/>
</dbReference>
<dbReference type="EMBL" id="UOEV01000094">
    <property type="protein sequence ID" value="VAW33332.1"/>
    <property type="molecule type" value="Genomic_DNA"/>
</dbReference>
<evidence type="ECO:0000256" key="2">
    <source>
        <dbReference type="ARBA" id="ARBA00023235"/>
    </source>
</evidence>
<evidence type="ECO:0000256" key="1">
    <source>
        <dbReference type="ARBA" id="ARBA00010523"/>
    </source>
</evidence>
<dbReference type="InterPro" id="IPR019490">
    <property type="entry name" value="Glu6P/Mann6P_isomerase_C"/>
</dbReference>
<evidence type="ECO:0000313" key="4">
    <source>
        <dbReference type="EMBL" id="VAW33332.1"/>
    </source>
</evidence>
<dbReference type="GO" id="GO:0097367">
    <property type="term" value="F:carbohydrate derivative binding"/>
    <property type="evidence" value="ECO:0007669"/>
    <property type="project" value="InterPro"/>
</dbReference>
<dbReference type="Pfam" id="PF10432">
    <property type="entry name" value="bact-PGI_C"/>
    <property type="match status" value="1"/>
</dbReference>
<dbReference type="SUPFAM" id="SSF53697">
    <property type="entry name" value="SIS domain"/>
    <property type="match status" value="1"/>
</dbReference>
<dbReference type="AlphaFoldDB" id="A0A3B0V3K4"/>
<organism evidence="4">
    <name type="scientific">hydrothermal vent metagenome</name>
    <dbReference type="NCBI Taxonomy" id="652676"/>
    <lineage>
        <taxon>unclassified sequences</taxon>
        <taxon>metagenomes</taxon>
        <taxon>ecological metagenomes</taxon>
    </lineage>
</organism>
<feature type="domain" description="SIS" evidence="3">
    <location>
        <begin position="17"/>
        <end position="145"/>
    </location>
</feature>
<dbReference type="GO" id="GO:1901135">
    <property type="term" value="P:carbohydrate derivative metabolic process"/>
    <property type="evidence" value="ECO:0007669"/>
    <property type="project" value="InterPro"/>
</dbReference>
<keyword evidence="2" id="KW-0413">Isomerase</keyword>
<dbReference type="InterPro" id="IPR046348">
    <property type="entry name" value="SIS_dom_sf"/>
</dbReference>
<dbReference type="InterPro" id="IPR001347">
    <property type="entry name" value="SIS_dom"/>
</dbReference>
<accession>A0A3B0V3K4</accession>
<name>A0A3B0V3K4_9ZZZZ</name>
<dbReference type="GO" id="GO:0005975">
    <property type="term" value="P:carbohydrate metabolic process"/>
    <property type="evidence" value="ECO:0007669"/>
    <property type="project" value="InterPro"/>
</dbReference>
<comment type="similarity">
    <text evidence="1">Belongs to the PGI/PMI family.</text>
</comment>
<reference evidence="4" key="1">
    <citation type="submission" date="2018-06" db="EMBL/GenBank/DDBJ databases">
        <authorList>
            <person name="Zhirakovskaya E."/>
        </authorList>
    </citation>
    <scope>NUCLEOTIDE SEQUENCE</scope>
</reference>
<sequence>MTYNDLLQELTREPHIENGSVKKAPSIVVGGMGGSALPAFATRFLDSTIPISTHRDYDLPEGAKTDALYIAISHSGNTAETISFARKAKENNFSLAVITSGGELFDFAKESNVPYVQVPSHIQPRNALFFLLRALLVLLDRSDLLTALSDATFDDASALKEAENLADILEDSLPIYYASRRNGFLAWVSKIHTNETAKMPAIANIFPELNHNEMQAFDMTAPESVSSIARFILLHDDEDDARLIRRMSVFAELMRERDRSVTDISLIGGTRAAKLSRRWYVMHHVAHELATRRGVNPEAVSMIEDFKKRL</sequence>
<evidence type="ECO:0000259" key="3">
    <source>
        <dbReference type="PROSITE" id="PS51464"/>
    </source>
</evidence>
<dbReference type="GO" id="GO:0004476">
    <property type="term" value="F:mannose-6-phosphate isomerase activity"/>
    <property type="evidence" value="ECO:0007669"/>
    <property type="project" value="InterPro"/>
</dbReference>
<protein>
    <recommendedName>
        <fullName evidence="3">SIS domain-containing protein</fullName>
    </recommendedName>
</protein>